<reference evidence="2 3" key="1">
    <citation type="submission" date="2018-07" db="EMBL/GenBank/DDBJ databases">
        <title>Genomic Encyclopedia of Type Strains, Phase IV (KMG-IV): sequencing the most valuable type-strain genomes for metagenomic binning, comparative biology and taxonomic classification.</title>
        <authorList>
            <person name="Goeker M."/>
        </authorList>
    </citation>
    <scope>NUCLEOTIDE SEQUENCE [LARGE SCALE GENOMIC DNA]</scope>
    <source>
        <strain evidence="2 3">DSM 26407</strain>
    </source>
</reference>
<accession>A0A369CGP2</accession>
<dbReference type="RefSeq" id="WP_114278097.1">
    <property type="nucleotide sequence ID" value="NZ_QPJY01000001.1"/>
</dbReference>
<dbReference type="Proteomes" id="UP000252707">
    <property type="component" value="Unassembled WGS sequence"/>
</dbReference>
<keyword evidence="1" id="KW-0732">Signal</keyword>
<gene>
    <name evidence="2" type="ORF">DFQ59_101533</name>
</gene>
<evidence type="ECO:0000313" key="2">
    <source>
        <dbReference type="EMBL" id="RCX33232.1"/>
    </source>
</evidence>
<dbReference type="AlphaFoldDB" id="A0A369CGP2"/>
<dbReference type="EMBL" id="QPJY01000001">
    <property type="protein sequence ID" value="RCX33232.1"/>
    <property type="molecule type" value="Genomic_DNA"/>
</dbReference>
<feature type="signal peptide" evidence="1">
    <location>
        <begin position="1"/>
        <end position="21"/>
    </location>
</feature>
<feature type="chain" id="PRO_5016769843" evidence="1">
    <location>
        <begin position="22"/>
        <end position="116"/>
    </location>
</feature>
<keyword evidence="3" id="KW-1185">Reference proteome</keyword>
<organism evidence="2 3">
    <name type="scientific">Thioalbus denitrificans</name>
    <dbReference type="NCBI Taxonomy" id="547122"/>
    <lineage>
        <taxon>Bacteria</taxon>
        <taxon>Pseudomonadati</taxon>
        <taxon>Pseudomonadota</taxon>
        <taxon>Gammaproteobacteria</taxon>
        <taxon>Chromatiales</taxon>
        <taxon>Ectothiorhodospiraceae</taxon>
        <taxon>Thioalbus</taxon>
    </lineage>
</organism>
<comment type="caution">
    <text evidence="2">The sequence shown here is derived from an EMBL/GenBank/DDBJ whole genome shotgun (WGS) entry which is preliminary data.</text>
</comment>
<name>A0A369CGP2_9GAMM</name>
<evidence type="ECO:0000256" key="1">
    <source>
        <dbReference type="SAM" id="SignalP"/>
    </source>
</evidence>
<proteinExistence type="predicted"/>
<evidence type="ECO:0000313" key="3">
    <source>
        <dbReference type="Proteomes" id="UP000252707"/>
    </source>
</evidence>
<protein>
    <submittedName>
        <fullName evidence="2">Uncharacterized protein</fullName>
    </submittedName>
</protein>
<sequence>MKTTRTALFLALAALAGTAAADGGSHNDGSYLLWNAGSTATSAPAPFMADRPVGQHDLATDVLYGNGAGVPGPSSPPAMGFAHRQELDTDIIYGVRGLSLTGERMADRGATGSGDV</sequence>